<evidence type="ECO:0000313" key="4">
    <source>
        <dbReference type="Proteomes" id="UP001201812"/>
    </source>
</evidence>
<feature type="signal peptide" evidence="1">
    <location>
        <begin position="1"/>
        <end position="18"/>
    </location>
</feature>
<accession>A0AAD4QYX1</accession>
<dbReference type="Proteomes" id="UP001201812">
    <property type="component" value="Unassembled WGS sequence"/>
</dbReference>
<gene>
    <name evidence="3" type="ORF">DdX_17545</name>
</gene>
<evidence type="ECO:0000313" key="3">
    <source>
        <dbReference type="EMBL" id="KAI1699076.1"/>
    </source>
</evidence>
<keyword evidence="4" id="KW-1185">Reference proteome</keyword>
<keyword evidence="1" id="KW-0732">Signal</keyword>
<dbReference type="GO" id="GO:0016747">
    <property type="term" value="F:acyltransferase activity, transferring groups other than amino-acyl groups"/>
    <property type="evidence" value="ECO:0007669"/>
    <property type="project" value="InterPro"/>
</dbReference>
<organism evidence="3 4">
    <name type="scientific">Ditylenchus destructor</name>
    <dbReference type="NCBI Taxonomy" id="166010"/>
    <lineage>
        <taxon>Eukaryota</taxon>
        <taxon>Metazoa</taxon>
        <taxon>Ecdysozoa</taxon>
        <taxon>Nematoda</taxon>
        <taxon>Chromadorea</taxon>
        <taxon>Rhabditida</taxon>
        <taxon>Tylenchina</taxon>
        <taxon>Tylenchomorpha</taxon>
        <taxon>Sphaerularioidea</taxon>
        <taxon>Anguinidae</taxon>
        <taxon>Anguininae</taxon>
        <taxon>Ditylenchus</taxon>
    </lineage>
</organism>
<sequence>MKLLLIISFSLTIALAHANYALQEIPAASVNAQYQALVQDDDDISWSLYSYAGYNAIGCYLDGHLVAMIAYRNGSAANEVHMGIIFVKKAHRKRGLPKWMIADFEAKMRSMGKKKVTVQAVQDTSGMYSHFGYLHVSTGSQDMYKML</sequence>
<dbReference type="InterPro" id="IPR000182">
    <property type="entry name" value="GNAT_dom"/>
</dbReference>
<dbReference type="EMBL" id="JAKKPZ010000193">
    <property type="protein sequence ID" value="KAI1699076.1"/>
    <property type="molecule type" value="Genomic_DNA"/>
</dbReference>
<dbReference type="CDD" id="cd04301">
    <property type="entry name" value="NAT_SF"/>
    <property type="match status" value="1"/>
</dbReference>
<dbReference type="Pfam" id="PF00583">
    <property type="entry name" value="Acetyltransf_1"/>
    <property type="match status" value="1"/>
</dbReference>
<evidence type="ECO:0000259" key="2">
    <source>
        <dbReference type="PROSITE" id="PS51186"/>
    </source>
</evidence>
<dbReference type="PROSITE" id="PS51186">
    <property type="entry name" value="GNAT"/>
    <property type="match status" value="1"/>
</dbReference>
<dbReference type="Gene3D" id="3.40.630.30">
    <property type="match status" value="1"/>
</dbReference>
<proteinExistence type="predicted"/>
<comment type="caution">
    <text evidence="3">The sequence shown here is derived from an EMBL/GenBank/DDBJ whole genome shotgun (WGS) entry which is preliminary data.</text>
</comment>
<dbReference type="SUPFAM" id="SSF55729">
    <property type="entry name" value="Acyl-CoA N-acyltransferases (Nat)"/>
    <property type="match status" value="1"/>
</dbReference>
<protein>
    <submittedName>
        <fullName evidence="3">Acetyltransferase (GNAT) domain-containing protein</fullName>
    </submittedName>
</protein>
<reference evidence="3" key="1">
    <citation type="submission" date="2022-01" db="EMBL/GenBank/DDBJ databases">
        <title>Genome Sequence Resource for Two Populations of Ditylenchus destructor, the Migratory Endoparasitic Phytonematode.</title>
        <authorList>
            <person name="Zhang H."/>
            <person name="Lin R."/>
            <person name="Xie B."/>
        </authorList>
    </citation>
    <scope>NUCLEOTIDE SEQUENCE</scope>
    <source>
        <strain evidence="3">BazhouSP</strain>
    </source>
</reference>
<feature type="chain" id="PRO_5042075739" evidence="1">
    <location>
        <begin position="19"/>
        <end position="147"/>
    </location>
</feature>
<feature type="domain" description="N-acetyltransferase" evidence="2">
    <location>
        <begin position="6"/>
        <end position="147"/>
    </location>
</feature>
<dbReference type="InterPro" id="IPR016181">
    <property type="entry name" value="Acyl_CoA_acyltransferase"/>
</dbReference>
<dbReference type="AlphaFoldDB" id="A0AAD4QYX1"/>
<evidence type="ECO:0000256" key="1">
    <source>
        <dbReference type="SAM" id="SignalP"/>
    </source>
</evidence>
<name>A0AAD4QYX1_9BILA</name>